<evidence type="ECO:0000313" key="3">
    <source>
        <dbReference type="Proteomes" id="UP000479710"/>
    </source>
</evidence>
<dbReference type="Proteomes" id="UP000479710">
    <property type="component" value="Unassembled WGS sequence"/>
</dbReference>
<protein>
    <submittedName>
        <fullName evidence="2">Uncharacterized protein</fullName>
    </submittedName>
</protein>
<dbReference type="EMBL" id="SPHZ02000002">
    <property type="protein sequence ID" value="KAF0929818.1"/>
    <property type="molecule type" value="Genomic_DNA"/>
</dbReference>
<dbReference type="AlphaFoldDB" id="A0A6G1EYR7"/>
<gene>
    <name evidence="2" type="ORF">E2562_025953</name>
</gene>
<keyword evidence="3" id="KW-1185">Reference proteome</keyword>
<comment type="caution">
    <text evidence="2">The sequence shown here is derived from an EMBL/GenBank/DDBJ whole genome shotgun (WGS) entry which is preliminary data.</text>
</comment>
<feature type="region of interest" description="Disordered" evidence="1">
    <location>
        <begin position="1"/>
        <end position="56"/>
    </location>
</feature>
<feature type="compositionally biased region" description="Low complexity" evidence="1">
    <location>
        <begin position="9"/>
        <end position="26"/>
    </location>
</feature>
<sequence>MEMPEGGRVASPLLASPPAAVACSPSGRWNLARRSQRGVSERSGEKSGGGRGAGLEGYIGIYNITSVLHM</sequence>
<feature type="compositionally biased region" description="Gly residues" evidence="1">
    <location>
        <begin position="46"/>
        <end position="56"/>
    </location>
</feature>
<accession>A0A6G1EYR7</accession>
<proteinExistence type="predicted"/>
<reference evidence="2 3" key="1">
    <citation type="submission" date="2019-11" db="EMBL/GenBank/DDBJ databases">
        <title>Whole genome sequence of Oryza granulata.</title>
        <authorList>
            <person name="Li W."/>
        </authorList>
    </citation>
    <scope>NUCLEOTIDE SEQUENCE [LARGE SCALE GENOMIC DNA]</scope>
    <source>
        <strain evidence="3">cv. Menghai</strain>
        <tissue evidence="2">Leaf</tissue>
    </source>
</reference>
<organism evidence="2 3">
    <name type="scientific">Oryza meyeriana var. granulata</name>
    <dbReference type="NCBI Taxonomy" id="110450"/>
    <lineage>
        <taxon>Eukaryota</taxon>
        <taxon>Viridiplantae</taxon>
        <taxon>Streptophyta</taxon>
        <taxon>Embryophyta</taxon>
        <taxon>Tracheophyta</taxon>
        <taxon>Spermatophyta</taxon>
        <taxon>Magnoliopsida</taxon>
        <taxon>Liliopsida</taxon>
        <taxon>Poales</taxon>
        <taxon>Poaceae</taxon>
        <taxon>BOP clade</taxon>
        <taxon>Oryzoideae</taxon>
        <taxon>Oryzeae</taxon>
        <taxon>Oryzinae</taxon>
        <taxon>Oryza</taxon>
        <taxon>Oryza meyeriana</taxon>
    </lineage>
</organism>
<evidence type="ECO:0000256" key="1">
    <source>
        <dbReference type="SAM" id="MobiDB-lite"/>
    </source>
</evidence>
<name>A0A6G1EYR7_9ORYZ</name>
<evidence type="ECO:0000313" key="2">
    <source>
        <dbReference type="EMBL" id="KAF0929818.1"/>
    </source>
</evidence>